<evidence type="ECO:0000313" key="1">
    <source>
        <dbReference type="EMBL" id="PSG88508.1"/>
    </source>
</evidence>
<proteinExistence type="predicted"/>
<dbReference type="OrthoDB" id="1191211at2"/>
<dbReference type="EMBL" id="PXOQ01000009">
    <property type="protein sequence ID" value="PSG88508.1"/>
    <property type="molecule type" value="Genomic_DNA"/>
</dbReference>
<dbReference type="RefSeq" id="WP_106463647.1">
    <property type="nucleotide sequence ID" value="NZ_PXOQ01000009.1"/>
</dbReference>
<dbReference type="Proteomes" id="UP000238426">
    <property type="component" value="Unassembled WGS sequence"/>
</dbReference>
<protein>
    <submittedName>
        <fullName evidence="1">Uncharacterized protein</fullName>
    </submittedName>
</protein>
<keyword evidence="2" id="KW-1185">Reference proteome</keyword>
<name>A0A2T1N9H1_9FLAO</name>
<organism evidence="1 2">
    <name type="scientific">Aurantibacter aestuarii</name>
    <dbReference type="NCBI Taxonomy" id="1266046"/>
    <lineage>
        <taxon>Bacteria</taxon>
        <taxon>Pseudomonadati</taxon>
        <taxon>Bacteroidota</taxon>
        <taxon>Flavobacteriia</taxon>
        <taxon>Flavobacteriales</taxon>
        <taxon>Flavobacteriaceae</taxon>
        <taxon>Aurantibacter</taxon>
    </lineage>
</organism>
<gene>
    <name evidence="1" type="ORF">C7H52_09415</name>
</gene>
<evidence type="ECO:0000313" key="2">
    <source>
        <dbReference type="Proteomes" id="UP000238426"/>
    </source>
</evidence>
<sequence>MEFIPSKIYSNLYIVKNPVKGREKLYQAILYKIKEHSSSKHLKGKKLSYTRENAIYFYEYGGRTFGFIGEAGTGYFIDHEEDLGGFVSEELGMYRDYRITEFYYINTTEQADKVCGELNWFEEGIFIKKDTICNLKTYKLN</sequence>
<dbReference type="AlphaFoldDB" id="A0A2T1N9H1"/>
<reference evidence="1 2" key="1">
    <citation type="submission" date="2018-03" db="EMBL/GenBank/DDBJ databases">
        <title>Mesoflavibacter sp. HG37 and Mesoflavibacter sp. HG96 sp.nov., two marine bacteria isolated from seawater of Western Pacific Ocean.</title>
        <authorList>
            <person name="Cheng H."/>
            <person name="Wu Y.-H."/>
            <person name="Guo L.-L."/>
            <person name="Xu X.-W."/>
        </authorList>
    </citation>
    <scope>NUCLEOTIDE SEQUENCE [LARGE SCALE GENOMIC DNA]</scope>
    <source>
        <strain evidence="1 2">KCTC 32269</strain>
    </source>
</reference>
<accession>A0A2T1N9H1</accession>
<comment type="caution">
    <text evidence="1">The sequence shown here is derived from an EMBL/GenBank/DDBJ whole genome shotgun (WGS) entry which is preliminary data.</text>
</comment>